<dbReference type="CDD" id="cd00093">
    <property type="entry name" value="HTH_XRE"/>
    <property type="match status" value="1"/>
</dbReference>
<sequence length="103" mass="12244">MSIGNRIKKRRKEMKMSADKLAEKIGKNRATVYRYEKDEIENMPYDVLEPIAEALNVSPAYLMGWQEKEKTETIAAHLDYSDLTEEEQKEVENFIDYIRNRRK</sequence>
<dbReference type="GO" id="GO:0003677">
    <property type="term" value="F:DNA binding"/>
    <property type="evidence" value="ECO:0007669"/>
    <property type="project" value="InterPro"/>
</dbReference>
<dbReference type="SMART" id="SM00530">
    <property type="entry name" value="HTH_XRE"/>
    <property type="match status" value="1"/>
</dbReference>
<dbReference type="PROSITE" id="PS50943">
    <property type="entry name" value="HTH_CROC1"/>
    <property type="match status" value="1"/>
</dbReference>
<dbReference type="InterPro" id="IPR010982">
    <property type="entry name" value="Lambda_DNA-bd_dom_sf"/>
</dbReference>
<dbReference type="EMBL" id="OQ890320">
    <property type="protein sequence ID" value="WLJ25956.1"/>
    <property type="molecule type" value="Genomic_DNA"/>
</dbReference>
<proteinExistence type="predicted"/>
<accession>A0AA50ACK8</accession>
<dbReference type="Gene3D" id="1.10.260.40">
    <property type="entry name" value="lambda repressor-like DNA-binding domains"/>
    <property type="match status" value="1"/>
</dbReference>
<name>A0AA50ACK8_9VIRU</name>
<dbReference type="InterPro" id="IPR001387">
    <property type="entry name" value="Cro/C1-type_HTH"/>
</dbReference>
<protein>
    <recommendedName>
        <fullName evidence="1">HTH cro/C1-type domain-containing protein</fullName>
    </recommendedName>
</protein>
<dbReference type="SUPFAM" id="SSF47413">
    <property type="entry name" value="lambda repressor-like DNA-binding domains"/>
    <property type="match status" value="1"/>
</dbReference>
<reference evidence="2" key="1">
    <citation type="submission" date="2023-04" db="EMBL/GenBank/DDBJ databases">
        <title>The human skin virome in hidradenitis suppurativa patients.</title>
        <authorList>
            <person name="Jansen D."/>
        </authorList>
    </citation>
    <scope>NUCLEOTIDE SEQUENCE</scope>
    <source>
        <strain evidence="2">VC3_JansenPhageK</strain>
    </source>
</reference>
<dbReference type="Pfam" id="PF13443">
    <property type="entry name" value="HTH_26"/>
    <property type="match status" value="1"/>
</dbReference>
<feature type="domain" description="HTH cro/C1-type" evidence="1">
    <location>
        <begin position="7"/>
        <end position="62"/>
    </location>
</feature>
<evidence type="ECO:0000259" key="1">
    <source>
        <dbReference type="PROSITE" id="PS50943"/>
    </source>
</evidence>
<organism evidence="2">
    <name type="scientific">Staphylococcus phage HS14</name>
    <dbReference type="NCBI Taxonomy" id="3056404"/>
    <lineage>
        <taxon>Viruses</taxon>
    </lineage>
</organism>
<evidence type="ECO:0000313" key="2">
    <source>
        <dbReference type="EMBL" id="WLJ25956.1"/>
    </source>
</evidence>